<dbReference type="InterPro" id="IPR005986">
    <property type="entry name" value="Asp_semialdehyde_DH_beta"/>
</dbReference>
<evidence type="ECO:0000256" key="7">
    <source>
        <dbReference type="ARBA" id="ARBA00022605"/>
    </source>
</evidence>
<dbReference type="UniPathway" id="UPA00050">
    <property type="reaction ID" value="UER00463"/>
</dbReference>
<feature type="active site" description="Proton acceptor" evidence="15 16">
    <location>
        <position position="238"/>
    </location>
</feature>
<dbReference type="PANTHER" id="PTHR46278">
    <property type="entry name" value="DEHYDROGENASE, PUTATIVE-RELATED"/>
    <property type="match status" value="1"/>
</dbReference>
<comment type="pathway">
    <text evidence="1 15">Amino-acid biosynthesis; L-methionine biosynthesis via de novo pathway; L-homoserine from L-aspartate: step 2/3.</text>
</comment>
<feature type="binding site" evidence="15">
    <location>
        <begin position="12"/>
        <end position="15"/>
    </location>
    <ligand>
        <name>NADP(+)</name>
        <dbReference type="ChEBI" id="CHEBI:58349"/>
    </ligand>
</feature>
<keyword evidence="8 15" id="KW-0791">Threonine biosynthesis</keyword>
<sequence length="333" mass="36656">MEKVNVAVLGATGAVGRTMIRILQERRFPMRSLKLLASPHSAGKVIDLGAKTGIVEEFSPAALKDVDLVFGAVDNDLVEEYAPLIQRSGALFVDNSSAFRLEEDVPLVIPEINARDIRWHHGIVANPNCATILAMMALSPILKLTRVKRMIVSTYQAVSGAGMKGMDELERQIRDPSAAPEVFPFPIAFNVIPQIGDFDENGISAEEWKMQNEGRRILHDEALQVSCTCVRVPVYRCHSESIYVETETEVSLDAIRQAAEECPGLVLNEAPYPTPKECTDSDAVVIGRLRRDEACPHGLHLWCCCDQLRKGAATNAVQIGEWAWQNGLLKKGV</sequence>
<evidence type="ECO:0000256" key="10">
    <source>
        <dbReference type="ARBA" id="ARBA00022915"/>
    </source>
</evidence>
<dbReference type="SMART" id="SM00859">
    <property type="entry name" value="Semialdhyde_dh"/>
    <property type="match status" value="1"/>
</dbReference>
<dbReference type="PANTHER" id="PTHR46278:SF2">
    <property type="entry name" value="ASPARTATE-SEMIALDEHYDE DEHYDROGENASE"/>
    <property type="match status" value="1"/>
</dbReference>
<evidence type="ECO:0000256" key="3">
    <source>
        <dbReference type="ARBA" id="ARBA00005097"/>
    </source>
</evidence>
<evidence type="ECO:0000256" key="9">
    <source>
        <dbReference type="ARBA" id="ARBA00022857"/>
    </source>
</evidence>
<comment type="catalytic activity">
    <reaction evidence="14 15">
        <text>L-aspartate 4-semialdehyde + phosphate + NADP(+) = 4-phospho-L-aspartate + NADPH + H(+)</text>
        <dbReference type="Rhea" id="RHEA:24284"/>
        <dbReference type="ChEBI" id="CHEBI:15378"/>
        <dbReference type="ChEBI" id="CHEBI:43474"/>
        <dbReference type="ChEBI" id="CHEBI:57535"/>
        <dbReference type="ChEBI" id="CHEBI:57783"/>
        <dbReference type="ChEBI" id="CHEBI:58349"/>
        <dbReference type="ChEBI" id="CHEBI:537519"/>
        <dbReference type="EC" id="1.2.1.11"/>
    </reaction>
</comment>
<evidence type="ECO:0000256" key="4">
    <source>
        <dbReference type="ARBA" id="ARBA00010584"/>
    </source>
</evidence>
<dbReference type="Pfam" id="PF02774">
    <property type="entry name" value="Semialdhyde_dhC"/>
    <property type="match status" value="1"/>
</dbReference>
<dbReference type="Proteomes" id="UP000284178">
    <property type="component" value="Unassembled WGS sequence"/>
</dbReference>
<evidence type="ECO:0000256" key="15">
    <source>
        <dbReference type="HAMAP-Rule" id="MF_02121"/>
    </source>
</evidence>
<evidence type="ECO:0000256" key="5">
    <source>
        <dbReference type="ARBA" id="ARBA00011738"/>
    </source>
</evidence>
<evidence type="ECO:0000259" key="17">
    <source>
        <dbReference type="SMART" id="SM00859"/>
    </source>
</evidence>
<comment type="caution">
    <text evidence="15">Lacks conserved residue(s) required for the propagation of feature annotation.</text>
</comment>
<comment type="caution">
    <text evidence="18">The sequence shown here is derived from an EMBL/GenBank/DDBJ whole genome shotgun (WGS) entry which is preliminary data.</text>
</comment>
<evidence type="ECO:0000256" key="6">
    <source>
        <dbReference type="ARBA" id="ARBA00013120"/>
    </source>
</evidence>
<gene>
    <name evidence="15" type="primary">asd</name>
    <name evidence="18" type="ORF">DWY25_10650</name>
</gene>
<dbReference type="GO" id="GO:0009097">
    <property type="term" value="P:isoleucine biosynthetic process"/>
    <property type="evidence" value="ECO:0007669"/>
    <property type="project" value="UniProtKB-UniRule"/>
</dbReference>
<keyword evidence="19" id="KW-1185">Reference proteome</keyword>
<reference evidence="18 19" key="1">
    <citation type="submission" date="2018-08" db="EMBL/GenBank/DDBJ databases">
        <title>A genome reference for cultivated species of the human gut microbiota.</title>
        <authorList>
            <person name="Zou Y."/>
            <person name="Xue W."/>
            <person name="Luo G."/>
        </authorList>
    </citation>
    <scope>NUCLEOTIDE SEQUENCE [LARGE SCALE GENOMIC DNA]</scope>
    <source>
        <strain evidence="18 19">AF24-29</strain>
    </source>
</reference>
<dbReference type="GO" id="GO:0046983">
    <property type="term" value="F:protein dimerization activity"/>
    <property type="evidence" value="ECO:0007669"/>
    <property type="project" value="InterPro"/>
</dbReference>
<keyword evidence="12 15" id="KW-0457">Lysine biosynthesis</keyword>
<dbReference type="NCBIfam" id="NF011456">
    <property type="entry name" value="PRK14874.1"/>
    <property type="match status" value="1"/>
</dbReference>
<keyword evidence="13 15" id="KW-0486">Methionine biosynthesis</keyword>
<comment type="pathway">
    <text evidence="3 15">Amino-acid biosynthesis; L-threonine biosynthesis; L-threonine from L-aspartate: step 2/5.</text>
</comment>
<dbReference type="UniPathway" id="UPA00051">
    <property type="reaction ID" value="UER00464"/>
</dbReference>
<dbReference type="CDD" id="cd02316">
    <property type="entry name" value="VcASADH2_like_N"/>
    <property type="match status" value="1"/>
</dbReference>
<evidence type="ECO:0000313" key="18">
    <source>
        <dbReference type="EMBL" id="RGR73452.1"/>
    </source>
</evidence>
<evidence type="ECO:0000256" key="1">
    <source>
        <dbReference type="ARBA" id="ARBA00005021"/>
    </source>
</evidence>
<keyword evidence="7 15" id="KW-0028">Amino-acid biosynthesis</keyword>
<name>A0A412FZ49_9FIRM</name>
<dbReference type="UniPathway" id="UPA00034">
    <property type="reaction ID" value="UER00016"/>
</dbReference>
<evidence type="ECO:0000256" key="14">
    <source>
        <dbReference type="ARBA" id="ARBA00047891"/>
    </source>
</evidence>
<dbReference type="GO" id="GO:0051287">
    <property type="term" value="F:NAD binding"/>
    <property type="evidence" value="ECO:0007669"/>
    <property type="project" value="InterPro"/>
</dbReference>
<dbReference type="GO" id="GO:0009089">
    <property type="term" value="P:lysine biosynthetic process via diaminopimelate"/>
    <property type="evidence" value="ECO:0007669"/>
    <property type="project" value="UniProtKB-UniRule"/>
</dbReference>
<feature type="binding site" evidence="15">
    <location>
        <begin position="159"/>
        <end position="160"/>
    </location>
    <ligand>
        <name>NADP(+)</name>
        <dbReference type="ChEBI" id="CHEBI:58349"/>
    </ligand>
</feature>
<dbReference type="CDD" id="cd18131">
    <property type="entry name" value="ASADH_C_bac_euk_like"/>
    <property type="match status" value="1"/>
</dbReference>
<dbReference type="SUPFAM" id="SSF51735">
    <property type="entry name" value="NAD(P)-binding Rossmann-fold domains"/>
    <property type="match status" value="1"/>
</dbReference>
<comment type="subunit">
    <text evidence="5 15">Homodimer.</text>
</comment>
<comment type="function">
    <text evidence="15">Catalyzes the NADPH-dependent formation of L-aspartate-semialdehyde (L-ASA) by the reductive dephosphorylation of L-aspartyl-4-phosphate.</text>
</comment>
<proteinExistence type="inferred from homology"/>
<feature type="binding site" evidence="15">
    <location>
        <position position="100"/>
    </location>
    <ligand>
        <name>phosphate</name>
        <dbReference type="ChEBI" id="CHEBI:43474"/>
    </ligand>
</feature>
<keyword evidence="11 15" id="KW-0560">Oxidoreductase</keyword>
<dbReference type="GO" id="GO:0050661">
    <property type="term" value="F:NADP binding"/>
    <property type="evidence" value="ECO:0007669"/>
    <property type="project" value="UniProtKB-UniRule"/>
</dbReference>
<dbReference type="GO" id="GO:0071266">
    <property type="term" value="P:'de novo' L-methionine biosynthetic process"/>
    <property type="evidence" value="ECO:0007669"/>
    <property type="project" value="UniProtKB-UniRule"/>
</dbReference>
<evidence type="ECO:0000256" key="16">
    <source>
        <dbReference type="PIRSR" id="PIRSR000148-1"/>
    </source>
</evidence>
<dbReference type="GO" id="GO:0004073">
    <property type="term" value="F:aspartate-semialdehyde dehydrogenase activity"/>
    <property type="evidence" value="ECO:0007669"/>
    <property type="project" value="UniProtKB-UniRule"/>
</dbReference>
<dbReference type="InterPro" id="IPR000534">
    <property type="entry name" value="Semialdehyde_DH_NAD-bd"/>
</dbReference>
<keyword evidence="9 15" id="KW-0521">NADP</keyword>
<dbReference type="PROSITE" id="PS01103">
    <property type="entry name" value="ASD"/>
    <property type="match status" value="1"/>
</dbReference>
<evidence type="ECO:0000256" key="11">
    <source>
        <dbReference type="ARBA" id="ARBA00023002"/>
    </source>
</evidence>
<dbReference type="Gene3D" id="3.40.50.720">
    <property type="entry name" value="NAD(P)-binding Rossmann-like Domain"/>
    <property type="match status" value="1"/>
</dbReference>
<dbReference type="EMBL" id="QRUP01000012">
    <property type="protein sequence ID" value="RGR73452.1"/>
    <property type="molecule type" value="Genomic_DNA"/>
</dbReference>
<feature type="binding site" evidence="15">
    <location>
        <position position="156"/>
    </location>
    <ligand>
        <name>substrate</name>
    </ligand>
</feature>
<dbReference type="RefSeq" id="WP_117895213.1">
    <property type="nucleotide sequence ID" value="NZ_CABJCV010000012.1"/>
</dbReference>
<accession>A0A412FZ49</accession>
<feature type="domain" description="Semialdehyde dehydrogenase NAD-binding" evidence="17">
    <location>
        <begin position="5"/>
        <end position="120"/>
    </location>
</feature>
<dbReference type="GO" id="GO:0019877">
    <property type="term" value="P:diaminopimelate biosynthetic process"/>
    <property type="evidence" value="ECO:0007669"/>
    <property type="project" value="UniProtKB-UniRule"/>
</dbReference>
<evidence type="ECO:0000256" key="13">
    <source>
        <dbReference type="ARBA" id="ARBA00023167"/>
    </source>
</evidence>
<protein>
    <recommendedName>
        <fullName evidence="6 15">Aspartate-semialdehyde dehydrogenase</fullName>
        <shortName evidence="15">ASA dehydrogenase</shortName>
        <shortName evidence="15">ASADH</shortName>
        <ecNumber evidence="6 15">1.2.1.11</ecNumber>
    </recommendedName>
    <alternativeName>
        <fullName evidence="15">Aspartate-beta-semialdehyde dehydrogenase</fullName>
    </alternativeName>
</protein>
<dbReference type="HAMAP" id="MF_02121">
    <property type="entry name" value="ASADH"/>
    <property type="match status" value="1"/>
</dbReference>
<dbReference type="PIRSF" id="PIRSF000148">
    <property type="entry name" value="ASA_dh"/>
    <property type="match status" value="1"/>
</dbReference>
<dbReference type="InterPro" id="IPR036291">
    <property type="entry name" value="NAD(P)-bd_dom_sf"/>
</dbReference>
<dbReference type="SUPFAM" id="SSF55347">
    <property type="entry name" value="Glyceraldehyde-3-phosphate dehydrogenase-like, C-terminal domain"/>
    <property type="match status" value="1"/>
</dbReference>
<dbReference type="AlphaFoldDB" id="A0A412FZ49"/>
<dbReference type="NCBIfam" id="TIGR01296">
    <property type="entry name" value="asd_B"/>
    <property type="match status" value="1"/>
</dbReference>
<feature type="binding site" evidence="15">
    <location>
        <position position="231"/>
    </location>
    <ligand>
        <name>substrate</name>
    </ligand>
</feature>
<dbReference type="GO" id="GO:0009088">
    <property type="term" value="P:threonine biosynthetic process"/>
    <property type="evidence" value="ECO:0007669"/>
    <property type="project" value="UniProtKB-UniRule"/>
</dbReference>
<feature type="binding site" evidence="15">
    <location>
        <position position="307"/>
    </location>
    <ligand>
        <name>NADP(+)</name>
        <dbReference type="ChEBI" id="CHEBI:58349"/>
    </ligand>
</feature>
<evidence type="ECO:0000256" key="2">
    <source>
        <dbReference type="ARBA" id="ARBA00005076"/>
    </source>
</evidence>
<dbReference type="InterPro" id="IPR012080">
    <property type="entry name" value="Asp_semialdehyde_DH"/>
</dbReference>
<evidence type="ECO:0000313" key="19">
    <source>
        <dbReference type="Proteomes" id="UP000284178"/>
    </source>
</evidence>
<organism evidence="18 19">
    <name type="scientific">Holdemania filiformis</name>
    <dbReference type="NCBI Taxonomy" id="61171"/>
    <lineage>
        <taxon>Bacteria</taxon>
        <taxon>Bacillati</taxon>
        <taxon>Bacillota</taxon>
        <taxon>Erysipelotrichia</taxon>
        <taxon>Erysipelotrichales</taxon>
        <taxon>Erysipelotrichaceae</taxon>
        <taxon>Holdemania</taxon>
    </lineage>
</organism>
<keyword evidence="10 15" id="KW-0220">Diaminopimelate biosynthesis</keyword>
<dbReference type="InterPro" id="IPR012280">
    <property type="entry name" value="Semialdhyde_DH_dimer_dom"/>
</dbReference>
<evidence type="ECO:0000256" key="12">
    <source>
        <dbReference type="ARBA" id="ARBA00023154"/>
    </source>
</evidence>
<dbReference type="Pfam" id="PF01118">
    <property type="entry name" value="Semialdhyde_dh"/>
    <property type="match status" value="1"/>
</dbReference>
<feature type="active site" description="Acyl-thioester intermediate" evidence="15 16">
    <location>
        <position position="129"/>
    </location>
</feature>
<dbReference type="GeneID" id="83015856"/>
<dbReference type="Gene3D" id="3.30.360.10">
    <property type="entry name" value="Dihydrodipicolinate Reductase, domain 2"/>
    <property type="match status" value="1"/>
</dbReference>
<evidence type="ECO:0000256" key="8">
    <source>
        <dbReference type="ARBA" id="ARBA00022697"/>
    </source>
</evidence>
<dbReference type="InterPro" id="IPR000319">
    <property type="entry name" value="Asp-semialdehyde_DH_CS"/>
</dbReference>
<dbReference type="EC" id="1.2.1.11" evidence="6 15"/>
<comment type="pathway">
    <text evidence="2 15">Amino-acid biosynthesis; L-lysine biosynthesis via DAP pathway; (S)-tetrahydrodipicolinate from L-aspartate: step 2/4.</text>
</comment>
<comment type="similarity">
    <text evidence="4 15">Belongs to the aspartate-semialdehyde dehydrogenase family.</text>
</comment>